<evidence type="ECO:0008006" key="5">
    <source>
        <dbReference type="Google" id="ProtNLM"/>
    </source>
</evidence>
<feature type="signal peptide" evidence="2">
    <location>
        <begin position="1"/>
        <end position="27"/>
    </location>
</feature>
<evidence type="ECO:0000256" key="1">
    <source>
        <dbReference type="SAM" id="MobiDB-lite"/>
    </source>
</evidence>
<sequence>MNYKKVLKNTLLLAPVAILSLQPPVWGAEATKTATCQKASPAVDKEGVPLPPVVGKEGAQPASAKDKSGHGGATANCQPAAIEKLIIDLNPGGTWCTR</sequence>
<evidence type="ECO:0000313" key="3">
    <source>
        <dbReference type="EMBL" id="STV70672.1"/>
    </source>
</evidence>
<dbReference type="Proteomes" id="UP000254863">
    <property type="component" value="Unassembled WGS sequence"/>
</dbReference>
<keyword evidence="2" id="KW-0732">Signal</keyword>
<gene>
    <name evidence="3" type="ORF">NCTC11685_00010</name>
</gene>
<dbReference type="AlphaFoldDB" id="A0A7H4MYE8"/>
<name>A0A7H4MYE8_9ENTR</name>
<comment type="caution">
    <text evidence="3">The sequence shown here is derived from an EMBL/GenBank/DDBJ whole genome shotgun (WGS) entry which is preliminary data.</text>
</comment>
<proteinExistence type="predicted"/>
<evidence type="ECO:0000256" key="2">
    <source>
        <dbReference type="SAM" id="SignalP"/>
    </source>
</evidence>
<accession>A0A7H4MYE8</accession>
<feature type="chain" id="PRO_5028946783" description="Secreted protein" evidence="2">
    <location>
        <begin position="28"/>
        <end position="98"/>
    </location>
</feature>
<feature type="region of interest" description="Disordered" evidence="1">
    <location>
        <begin position="38"/>
        <end position="74"/>
    </location>
</feature>
<reference evidence="3 4" key="1">
    <citation type="submission" date="2018-06" db="EMBL/GenBank/DDBJ databases">
        <authorList>
            <consortium name="Pathogen Informatics"/>
            <person name="Doyle S."/>
        </authorList>
    </citation>
    <scope>NUCLEOTIDE SEQUENCE [LARGE SCALE GENOMIC DNA]</scope>
    <source>
        <strain evidence="3 4">NCTC11685</strain>
    </source>
</reference>
<evidence type="ECO:0000313" key="4">
    <source>
        <dbReference type="Proteomes" id="UP000254863"/>
    </source>
</evidence>
<protein>
    <recommendedName>
        <fullName evidence="5">Secreted protein</fullName>
    </recommendedName>
</protein>
<dbReference type="EMBL" id="UGMS01000001">
    <property type="protein sequence ID" value="STV70672.1"/>
    <property type="molecule type" value="Genomic_DNA"/>
</dbReference>
<organism evidence="3 4">
    <name type="scientific">Klebsiella michiganensis</name>
    <dbReference type="NCBI Taxonomy" id="1134687"/>
    <lineage>
        <taxon>Bacteria</taxon>
        <taxon>Pseudomonadati</taxon>
        <taxon>Pseudomonadota</taxon>
        <taxon>Gammaproteobacteria</taxon>
        <taxon>Enterobacterales</taxon>
        <taxon>Enterobacteriaceae</taxon>
        <taxon>Klebsiella/Raoultella group</taxon>
        <taxon>Klebsiella</taxon>
    </lineage>
</organism>